<proteinExistence type="predicted"/>
<name>A0A081C3M8_VECG1</name>
<dbReference type="AlphaFoldDB" id="A0A081C3M8"/>
<dbReference type="Proteomes" id="UP000030661">
    <property type="component" value="Unassembled WGS sequence"/>
</dbReference>
<keyword evidence="2" id="KW-1185">Reference proteome</keyword>
<gene>
    <name evidence="1" type="ORF">U27_06160</name>
</gene>
<evidence type="ECO:0000313" key="1">
    <source>
        <dbReference type="EMBL" id="GAK59183.1"/>
    </source>
</evidence>
<reference evidence="1 2" key="1">
    <citation type="journal article" date="2015" name="PeerJ">
        <title>First genomic representation of candidate bacterial phylum KSB3 points to enhanced environmental sensing as a trigger of wastewater bulking.</title>
        <authorList>
            <person name="Sekiguchi Y."/>
            <person name="Ohashi A."/>
            <person name="Parks D.H."/>
            <person name="Yamauchi T."/>
            <person name="Tyson G.W."/>
            <person name="Hugenholtz P."/>
        </authorList>
    </citation>
    <scope>NUCLEOTIDE SEQUENCE [LARGE SCALE GENOMIC DNA]</scope>
</reference>
<organism evidence="1 2">
    <name type="scientific">Vecturithrix granuli</name>
    <dbReference type="NCBI Taxonomy" id="1499967"/>
    <lineage>
        <taxon>Bacteria</taxon>
        <taxon>Candidatus Moduliflexota</taxon>
        <taxon>Candidatus Vecturitrichia</taxon>
        <taxon>Candidatus Vecturitrichales</taxon>
        <taxon>Candidatus Vecturitrichaceae</taxon>
        <taxon>Candidatus Vecturithrix</taxon>
    </lineage>
</organism>
<dbReference type="HOGENOM" id="CLU_3340543_0_0_0"/>
<dbReference type="EMBL" id="DF820469">
    <property type="protein sequence ID" value="GAK59183.1"/>
    <property type="molecule type" value="Genomic_DNA"/>
</dbReference>
<evidence type="ECO:0000313" key="2">
    <source>
        <dbReference type="Proteomes" id="UP000030661"/>
    </source>
</evidence>
<protein>
    <submittedName>
        <fullName evidence="1">Uncharacterized protein</fullName>
    </submittedName>
</protein>
<sequence length="37" mass="4404">MRIRVVFFAKKMQGSTPQVKHEQKTIPQYLYVIPGKR</sequence>
<dbReference type="STRING" id="1499967.U27_06160"/>
<accession>A0A081C3M8</accession>